<evidence type="ECO:0000256" key="1">
    <source>
        <dbReference type="ARBA" id="ARBA00004141"/>
    </source>
</evidence>
<gene>
    <name evidence="7" type="ORF">P0Y56_03995</name>
</gene>
<protein>
    <submittedName>
        <fullName evidence="7">Tryptophan-rich sensory protein</fullName>
    </submittedName>
</protein>
<dbReference type="FunFam" id="1.20.1260.100:FF:000001">
    <property type="entry name" value="translocator protein 2"/>
    <property type="match status" value="1"/>
</dbReference>
<dbReference type="InterPro" id="IPR004307">
    <property type="entry name" value="TspO_MBR"/>
</dbReference>
<evidence type="ECO:0000256" key="6">
    <source>
        <dbReference type="SAM" id="Phobius"/>
    </source>
</evidence>
<evidence type="ECO:0000256" key="3">
    <source>
        <dbReference type="ARBA" id="ARBA00022692"/>
    </source>
</evidence>
<dbReference type="KEGG" id="acob:P0Y56_03995"/>
<dbReference type="GO" id="GO:0033013">
    <property type="term" value="P:tetrapyrrole metabolic process"/>
    <property type="evidence" value="ECO:0007669"/>
    <property type="project" value="UniProtKB-ARBA"/>
</dbReference>
<keyword evidence="3 6" id="KW-0812">Transmembrane</keyword>
<feature type="transmembrane region" description="Helical" evidence="6">
    <location>
        <begin position="143"/>
        <end position="161"/>
    </location>
</feature>
<evidence type="ECO:0000256" key="5">
    <source>
        <dbReference type="ARBA" id="ARBA00023136"/>
    </source>
</evidence>
<proteinExistence type="inferred from homology"/>
<feature type="transmembrane region" description="Helical" evidence="6">
    <location>
        <begin position="57"/>
        <end position="83"/>
    </location>
</feature>
<reference evidence="7" key="1">
    <citation type="submission" date="2023-03" db="EMBL/GenBank/DDBJ databases">
        <title>Andean soil-derived lignocellulolytic bacterial consortium as a source of novel taxa and putative plastic-active enzymes.</title>
        <authorList>
            <person name="Diaz-Garcia L."/>
            <person name="Chuvochina M."/>
            <person name="Feuerriegel G."/>
            <person name="Bunk B."/>
            <person name="Sproer C."/>
            <person name="Streit W.R."/>
            <person name="Rodriguez L.M."/>
            <person name="Overmann J."/>
            <person name="Jimenez D.J."/>
        </authorList>
    </citation>
    <scope>NUCLEOTIDE SEQUENCE</scope>
    <source>
        <strain evidence="7">MAG 26</strain>
    </source>
</reference>
<dbReference type="InterPro" id="IPR038330">
    <property type="entry name" value="TspO/MBR-related_sf"/>
</dbReference>
<feature type="transmembrane region" description="Helical" evidence="6">
    <location>
        <begin position="117"/>
        <end position="136"/>
    </location>
</feature>
<sequence length="184" mass="20243">MTVLASRAQLRASFLRWALFFVSVILLLGFASAEISGSVADNPWFASLVKPPLYPPPVAFPVAWTILYILMGLAAAAVAAAWGARGRTPALIVFVLQLALNLSWSPIFFAFHRIEGAFYIIAVMDVLVLLSVALFWRVRWQAGLLLLPYLAWLCFATYLNWEILQLNPGADGSGYSGAVQRVKL</sequence>
<dbReference type="Gene3D" id="1.20.1260.100">
    <property type="entry name" value="TspO/MBR protein"/>
    <property type="match status" value="1"/>
</dbReference>
<keyword evidence="4 6" id="KW-1133">Transmembrane helix</keyword>
<dbReference type="GO" id="GO:0016020">
    <property type="term" value="C:membrane"/>
    <property type="evidence" value="ECO:0007669"/>
    <property type="project" value="UniProtKB-SubCell"/>
</dbReference>
<accession>A0AAJ5X809</accession>
<comment type="similarity">
    <text evidence="2">Belongs to the TspO/BZRP family.</text>
</comment>
<keyword evidence="5 6" id="KW-0472">Membrane</keyword>
<dbReference type="Proteomes" id="UP001218362">
    <property type="component" value="Chromosome"/>
</dbReference>
<dbReference type="CDD" id="cd15904">
    <property type="entry name" value="TSPO_MBR"/>
    <property type="match status" value="1"/>
</dbReference>
<evidence type="ECO:0000313" key="7">
    <source>
        <dbReference type="EMBL" id="WEK47461.1"/>
    </source>
</evidence>
<dbReference type="PANTHER" id="PTHR10057:SF0">
    <property type="entry name" value="TRANSLOCATOR PROTEIN"/>
    <property type="match status" value="1"/>
</dbReference>
<dbReference type="EMBL" id="CP119316">
    <property type="protein sequence ID" value="WEK47461.1"/>
    <property type="molecule type" value="Genomic_DNA"/>
</dbReference>
<name>A0AAJ5X809_9SPHN</name>
<dbReference type="PIRSF" id="PIRSF005859">
    <property type="entry name" value="PBR"/>
    <property type="match status" value="1"/>
</dbReference>
<evidence type="ECO:0000256" key="2">
    <source>
        <dbReference type="ARBA" id="ARBA00007524"/>
    </source>
</evidence>
<evidence type="ECO:0000256" key="4">
    <source>
        <dbReference type="ARBA" id="ARBA00022989"/>
    </source>
</evidence>
<organism evidence="7 8">
    <name type="scientific">Candidatus Andeanibacterium colombiense</name>
    <dbReference type="NCBI Taxonomy" id="3121345"/>
    <lineage>
        <taxon>Bacteria</taxon>
        <taxon>Pseudomonadati</taxon>
        <taxon>Pseudomonadota</taxon>
        <taxon>Alphaproteobacteria</taxon>
        <taxon>Sphingomonadales</taxon>
        <taxon>Sphingomonadaceae</taxon>
        <taxon>Candidatus Andeanibacterium</taxon>
    </lineage>
</organism>
<comment type="subcellular location">
    <subcellularLocation>
        <location evidence="1">Membrane</location>
        <topology evidence="1">Multi-pass membrane protein</topology>
    </subcellularLocation>
</comment>
<feature type="transmembrane region" description="Helical" evidence="6">
    <location>
        <begin position="90"/>
        <end position="111"/>
    </location>
</feature>
<dbReference type="Pfam" id="PF03073">
    <property type="entry name" value="TspO_MBR"/>
    <property type="match status" value="1"/>
</dbReference>
<dbReference type="PANTHER" id="PTHR10057">
    <property type="entry name" value="PERIPHERAL-TYPE BENZODIAZEPINE RECEPTOR"/>
    <property type="match status" value="1"/>
</dbReference>
<evidence type="ECO:0000313" key="8">
    <source>
        <dbReference type="Proteomes" id="UP001218362"/>
    </source>
</evidence>
<dbReference type="AlphaFoldDB" id="A0AAJ5X809"/>